<evidence type="ECO:0000313" key="1">
    <source>
        <dbReference type="EMBL" id="KEP27805.1"/>
    </source>
</evidence>
<evidence type="ECO:0000313" key="2">
    <source>
        <dbReference type="Proteomes" id="UP000028091"/>
    </source>
</evidence>
<protein>
    <recommendedName>
        <fullName evidence="3">Cytoplasmic protein</fullName>
    </recommendedName>
</protein>
<dbReference type="Proteomes" id="UP000028091">
    <property type="component" value="Unassembled WGS sequence"/>
</dbReference>
<evidence type="ECO:0008006" key="3">
    <source>
        <dbReference type="Google" id="ProtNLM"/>
    </source>
</evidence>
<dbReference type="InterPro" id="IPR007546">
    <property type="entry name" value="DUF503"/>
</dbReference>
<dbReference type="PANTHER" id="PTHR36441:SF1">
    <property type="entry name" value="DUF503 DOMAIN-CONTAINING PROTEIN"/>
    <property type="match status" value="1"/>
</dbReference>
<dbReference type="OrthoDB" id="9809023at2"/>
<dbReference type="Pfam" id="PF04456">
    <property type="entry name" value="DUF503"/>
    <property type="match status" value="1"/>
</dbReference>
<reference evidence="1 2" key="1">
    <citation type="submission" date="2012-09" db="EMBL/GenBank/DDBJ databases">
        <title>Genome Sequence of Bacillus sp. DW5-4.</title>
        <authorList>
            <person name="Lai Q."/>
            <person name="Liu Y."/>
            <person name="Shao Z."/>
        </authorList>
    </citation>
    <scope>NUCLEOTIDE SEQUENCE [LARGE SCALE GENOMIC DNA]</scope>
    <source>
        <strain evidence="1 2">DW5-4</strain>
    </source>
</reference>
<dbReference type="PANTHER" id="PTHR36441">
    <property type="entry name" value="HYPOTHETICAL CYTOSOLIC PROTEIN"/>
    <property type="match status" value="1"/>
</dbReference>
<accession>A0A081LEX9</accession>
<dbReference type="EMBL" id="JOTP01000002">
    <property type="protein sequence ID" value="KEP27805.1"/>
    <property type="molecule type" value="Genomic_DNA"/>
</dbReference>
<keyword evidence="2" id="KW-1185">Reference proteome</keyword>
<dbReference type="eggNOG" id="COG1550">
    <property type="taxonomic scope" value="Bacteria"/>
</dbReference>
<name>A0A081LEX9_9BACI</name>
<dbReference type="SUPFAM" id="SSF103007">
    <property type="entry name" value="Hypothetical protein TT1725"/>
    <property type="match status" value="1"/>
</dbReference>
<sequence>MIGYTECECIIYDASSLKEKRAVLQRILTRARHKFNVTIAEMDYQDTWQRTSIGIAVISSSRVQVEKELQRVLSFIDSFPEIERTITKTEWF</sequence>
<dbReference type="RefSeq" id="WP_034317640.1">
    <property type="nucleotide sequence ID" value="NZ_JBCMYH010000011.1"/>
</dbReference>
<dbReference type="AlphaFoldDB" id="A0A081LEX9"/>
<comment type="caution">
    <text evidence="1">The sequence shown here is derived from an EMBL/GenBank/DDBJ whole genome shotgun (WGS) entry which is preliminary data.</text>
</comment>
<organism evidence="1 2">
    <name type="scientific">Bacillus zhangzhouensis</name>
    <dbReference type="NCBI Taxonomy" id="1178540"/>
    <lineage>
        <taxon>Bacteria</taxon>
        <taxon>Bacillati</taxon>
        <taxon>Bacillota</taxon>
        <taxon>Bacilli</taxon>
        <taxon>Bacillales</taxon>
        <taxon>Bacillaceae</taxon>
        <taxon>Bacillus</taxon>
    </lineage>
</organism>
<dbReference type="Gene3D" id="3.30.70.1120">
    <property type="entry name" value="TT1725-like"/>
    <property type="match status" value="1"/>
</dbReference>
<gene>
    <name evidence="1" type="ORF">BA70_06965</name>
</gene>
<dbReference type="InterPro" id="IPR036746">
    <property type="entry name" value="TT1725-like_sf"/>
</dbReference>
<proteinExistence type="predicted"/>